<evidence type="ECO:0000313" key="2">
    <source>
        <dbReference type="EMBL" id="GAA2215820.1"/>
    </source>
</evidence>
<dbReference type="Proteomes" id="UP001499843">
    <property type="component" value="Unassembled WGS sequence"/>
</dbReference>
<proteinExistence type="predicted"/>
<evidence type="ECO:0000313" key="3">
    <source>
        <dbReference type="Proteomes" id="UP001499843"/>
    </source>
</evidence>
<accession>A0ABN3D2E7</accession>
<protein>
    <submittedName>
        <fullName evidence="2">Uncharacterized protein</fullName>
    </submittedName>
</protein>
<feature type="compositionally biased region" description="Basic and acidic residues" evidence="1">
    <location>
        <begin position="13"/>
        <end position="22"/>
    </location>
</feature>
<organism evidence="2 3">
    <name type="scientific">Nonomuraea monospora</name>
    <dbReference type="NCBI Taxonomy" id="568818"/>
    <lineage>
        <taxon>Bacteria</taxon>
        <taxon>Bacillati</taxon>
        <taxon>Actinomycetota</taxon>
        <taxon>Actinomycetes</taxon>
        <taxon>Streptosporangiales</taxon>
        <taxon>Streptosporangiaceae</taxon>
        <taxon>Nonomuraea</taxon>
    </lineage>
</organism>
<keyword evidence="3" id="KW-1185">Reference proteome</keyword>
<dbReference type="EMBL" id="BAAAQX010000055">
    <property type="protein sequence ID" value="GAA2215820.1"/>
    <property type="molecule type" value="Genomic_DNA"/>
</dbReference>
<sequence length="52" mass="5703">MADDAFSLGLLPAEERHETAEADHPLRPAWKQAAKLDSWALNPKLSSIGPYS</sequence>
<feature type="region of interest" description="Disordered" evidence="1">
    <location>
        <begin position="1"/>
        <end position="22"/>
    </location>
</feature>
<evidence type="ECO:0000256" key="1">
    <source>
        <dbReference type="SAM" id="MobiDB-lite"/>
    </source>
</evidence>
<name>A0ABN3D2E7_9ACTN</name>
<dbReference type="RefSeq" id="WP_344494862.1">
    <property type="nucleotide sequence ID" value="NZ_BAAAQX010000055.1"/>
</dbReference>
<comment type="caution">
    <text evidence="2">The sequence shown here is derived from an EMBL/GenBank/DDBJ whole genome shotgun (WGS) entry which is preliminary data.</text>
</comment>
<reference evidence="2 3" key="1">
    <citation type="journal article" date="2019" name="Int. J. Syst. Evol. Microbiol.">
        <title>The Global Catalogue of Microorganisms (GCM) 10K type strain sequencing project: providing services to taxonomists for standard genome sequencing and annotation.</title>
        <authorList>
            <consortium name="The Broad Institute Genomics Platform"/>
            <consortium name="The Broad Institute Genome Sequencing Center for Infectious Disease"/>
            <person name="Wu L."/>
            <person name="Ma J."/>
        </authorList>
    </citation>
    <scope>NUCLEOTIDE SEQUENCE [LARGE SCALE GENOMIC DNA]</scope>
    <source>
        <strain evidence="2 3">JCM 16114</strain>
    </source>
</reference>
<gene>
    <name evidence="2" type="ORF">GCM10009850_112880</name>
</gene>